<protein>
    <submittedName>
        <fullName evidence="1">Uncharacterized protein</fullName>
    </submittedName>
</protein>
<proteinExistence type="predicted"/>
<dbReference type="AlphaFoldDB" id="A0A450VF96"/>
<reference evidence="1" key="1">
    <citation type="submission" date="2019-02" db="EMBL/GenBank/DDBJ databases">
        <authorList>
            <person name="Gruber-Vodicka R. H."/>
            <person name="Seah K. B. B."/>
        </authorList>
    </citation>
    <scope>NUCLEOTIDE SEQUENCE</scope>
    <source>
        <strain evidence="1">BECK_SA2B15</strain>
    </source>
</reference>
<dbReference type="EMBL" id="CAADFG010000330">
    <property type="protein sequence ID" value="VFK03492.1"/>
    <property type="molecule type" value="Genomic_DNA"/>
</dbReference>
<evidence type="ECO:0000313" key="1">
    <source>
        <dbReference type="EMBL" id="VFK03492.1"/>
    </source>
</evidence>
<name>A0A450VF96_9GAMM</name>
<sequence>MYADCPAMKDAIACSRLFCMFRWTLSLVVVHGAGFRQSLAGSGAMDGEERSRKTRNRRIVAGIHAKSSILLSQTSGASKPSRFTVVAARLLKPNFSSPRSATELALGRLS</sequence>
<gene>
    <name evidence="1" type="ORF">BECKH772A_GA0070896_103301</name>
</gene>
<accession>A0A450VF96</accession>
<organism evidence="1">
    <name type="scientific">Candidatus Kentrum eta</name>
    <dbReference type="NCBI Taxonomy" id="2126337"/>
    <lineage>
        <taxon>Bacteria</taxon>
        <taxon>Pseudomonadati</taxon>
        <taxon>Pseudomonadota</taxon>
        <taxon>Gammaproteobacteria</taxon>
        <taxon>Candidatus Kentrum</taxon>
    </lineage>
</organism>